<protein>
    <submittedName>
        <fullName evidence="1">Uncharacterized protein</fullName>
    </submittedName>
</protein>
<evidence type="ECO:0000313" key="1">
    <source>
        <dbReference type="EMBL" id="KAA0062870.1"/>
    </source>
</evidence>
<accession>A0A5A7V6J8</accession>
<dbReference type="OrthoDB" id="1436991at2759"/>
<gene>
    <name evidence="1" type="ORF">E6C27_scaffold27160G00010</name>
</gene>
<evidence type="ECO:0000313" key="2">
    <source>
        <dbReference type="Proteomes" id="UP000321393"/>
    </source>
</evidence>
<organism evidence="1 2">
    <name type="scientific">Cucumis melo var. makuwa</name>
    <name type="common">Oriental melon</name>
    <dbReference type="NCBI Taxonomy" id="1194695"/>
    <lineage>
        <taxon>Eukaryota</taxon>
        <taxon>Viridiplantae</taxon>
        <taxon>Streptophyta</taxon>
        <taxon>Embryophyta</taxon>
        <taxon>Tracheophyta</taxon>
        <taxon>Spermatophyta</taxon>
        <taxon>Magnoliopsida</taxon>
        <taxon>eudicotyledons</taxon>
        <taxon>Gunneridae</taxon>
        <taxon>Pentapetalae</taxon>
        <taxon>rosids</taxon>
        <taxon>fabids</taxon>
        <taxon>Cucurbitales</taxon>
        <taxon>Cucurbitaceae</taxon>
        <taxon>Benincaseae</taxon>
        <taxon>Cucumis</taxon>
    </lineage>
</organism>
<proteinExistence type="predicted"/>
<reference evidence="1 2" key="1">
    <citation type="submission" date="2019-08" db="EMBL/GenBank/DDBJ databases">
        <title>Draft genome sequences of two oriental melons (Cucumis melo L. var makuwa).</title>
        <authorList>
            <person name="Kwon S.-Y."/>
        </authorList>
    </citation>
    <scope>NUCLEOTIDE SEQUENCE [LARGE SCALE GENOMIC DNA]</scope>
    <source>
        <strain evidence="2">cv. SW 3</strain>
        <tissue evidence="1">Leaf</tissue>
    </source>
</reference>
<dbReference type="AlphaFoldDB" id="A0A5A7V6J8"/>
<dbReference type="Proteomes" id="UP000321393">
    <property type="component" value="Unassembled WGS sequence"/>
</dbReference>
<dbReference type="EMBL" id="SSTE01003982">
    <property type="protein sequence ID" value="KAA0062870.1"/>
    <property type="molecule type" value="Genomic_DNA"/>
</dbReference>
<sequence length="110" mass="12894">MTKWDITPTGKYQLFPYNLNAKASIWLVFVKKKLTPTHHDTTISMERIMLVYYIMEKLLVHISKRISEHIIVWVKHPHGARHFPNLIETLSLNACSTLEKLPQVEVKDEV</sequence>
<comment type="caution">
    <text evidence="1">The sequence shown here is derived from an EMBL/GenBank/DDBJ whole genome shotgun (WGS) entry which is preliminary data.</text>
</comment>
<name>A0A5A7V6J8_CUCMM</name>